<dbReference type="InterPro" id="IPR000421">
    <property type="entry name" value="FA58C"/>
</dbReference>
<dbReference type="PhylomeDB" id="A7RM07"/>
<sequence length="148" mass="16824">LGLHDGRIPDSSITASTVCCNIPASRARLTRLDYMDDQFWGANILDTNQWLQIDLQRRQVVSAVATQGRINTIQFTTMYYLAHGMNSAVWSLYPSDSSPKPLGNAHWNIVANHILSPPVYARFLRFLPQTYRDHIVLRVELFTFGMGK</sequence>
<feature type="non-terminal residue" evidence="2">
    <location>
        <position position="148"/>
    </location>
</feature>
<dbReference type="SUPFAM" id="SSF49785">
    <property type="entry name" value="Galactose-binding domain-like"/>
    <property type="match status" value="1"/>
</dbReference>
<organism evidence="2 3">
    <name type="scientific">Nematostella vectensis</name>
    <name type="common">Starlet sea anemone</name>
    <dbReference type="NCBI Taxonomy" id="45351"/>
    <lineage>
        <taxon>Eukaryota</taxon>
        <taxon>Metazoa</taxon>
        <taxon>Cnidaria</taxon>
        <taxon>Anthozoa</taxon>
        <taxon>Hexacorallia</taxon>
        <taxon>Actiniaria</taxon>
        <taxon>Edwardsiidae</taxon>
        <taxon>Nematostella</taxon>
    </lineage>
</organism>
<dbReference type="PROSITE" id="PS50022">
    <property type="entry name" value="FA58C_3"/>
    <property type="match status" value="1"/>
</dbReference>
<dbReference type="CDD" id="cd00057">
    <property type="entry name" value="FA58C"/>
    <property type="match status" value="1"/>
</dbReference>
<evidence type="ECO:0000313" key="2">
    <source>
        <dbReference type="EMBL" id="EDO47519.1"/>
    </source>
</evidence>
<dbReference type="Pfam" id="PF00754">
    <property type="entry name" value="F5_F8_type_C"/>
    <property type="match status" value="1"/>
</dbReference>
<proteinExistence type="predicted"/>
<keyword evidence="3" id="KW-1185">Reference proteome</keyword>
<dbReference type="HOGENOM" id="CLU_030066_1_2_1"/>
<protein>
    <recommendedName>
        <fullName evidence="1">F5/8 type C domain-containing protein</fullName>
    </recommendedName>
</protein>
<dbReference type="InParanoid" id="A7RM07"/>
<evidence type="ECO:0000259" key="1">
    <source>
        <dbReference type="PROSITE" id="PS50022"/>
    </source>
</evidence>
<dbReference type="PANTHER" id="PTHR24543:SF291">
    <property type="entry name" value="SMOKE ALARM, ISOFORM D"/>
    <property type="match status" value="1"/>
</dbReference>
<dbReference type="PANTHER" id="PTHR24543">
    <property type="entry name" value="MULTICOPPER OXIDASE-RELATED"/>
    <property type="match status" value="1"/>
</dbReference>
<dbReference type="STRING" id="45351.A7RM07"/>
<dbReference type="AlphaFoldDB" id="A7RM07"/>
<dbReference type="EMBL" id="DS469519">
    <property type="protein sequence ID" value="EDO47519.1"/>
    <property type="molecule type" value="Genomic_DNA"/>
</dbReference>
<dbReference type="InterPro" id="IPR008979">
    <property type="entry name" value="Galactose-bd-like_sf"/>
</dbReference>
<evidence type="ECO:0000313" key="3">
    <source>
        <dbReference type="Proteomes" id="UP000001593"/>
    </source>
</evidence>
<accession>A7RM07</accession>
<name>A7RM07_NEMVE</name>
<dbReference type="OrthoDB" id="6133475at2759"/>
<dbReference type="Gene3D" id="2.60.120.260">
    <property type="entry name" value="Galactose-binding domain-like"/>
    <property type="match status" value="1"/>
</dbReference>
<reference evidence="2 3" key="1">
    <citation type="journal article" date="2007" name="Science">
        <title>Sea anemone genome reveals ancestral eumetazoan gene repertoire and genomic organization.</title>
        <authorList>
            <person name="Putnam N.H."/>
            <person name="Srivastava M."/>
            <person name="Hellsten U."/>
            <person name="Dirks B."/>
            <person name="Chapman J."/>
            <person name="Salamov A."/>
            <person name="Terry A."/>
            <person name="Shapiro H."/>
            <person name="Lindquist E."/>
            <person name="Kapitonov V.V."/>
            <person name="Jurka J."/>
            <person name="Genikhovich G."/>
            <person name="Grigoriev I.V."/>
            <person name="Lucas S.M."/>
            <person name="Steele R.E."/>
            <person name="Finnerty J.R."/>
            <person name="Technau U."/>
            <person name="Martindale M.Q."/>
            <person name="Rokhsar D.S."/>
        </authorList>
    </citation>
    <scope>NUCLEOTIDE SEQUENCE [LARGE SCALE GENOMIC DNA]</scope>
    <source>
        <strain evidence="3">CH2 X CH6</strain>
    </source>
</reference>
<dbReference type="KEGG" id="nve:5519694"/>
<dbReference type="Proteomes" id="UP000001593">
    <property type="component" value="Unassembled WGS sequence"/>
</dbReference>
<gene>
    <name evidence="2" type="ORF">NEMVEDRAFT_v1g86273</name>
</gene>
<feature type="domain" description="F5/8 type C" evidence="1">
    <location>
        <begin position="1"/>
        <end position="144"/>
    </location>
</feature>